<evidence type="ECO:0000259" key="1">
    <source>
        <dbReference type="Pfam" id="PF06032"/>
    </source>
</evidence>
<gene>
    <name evidence="3" type="ORF">D7I46_04105</name>
</gene>
<evidence type="ECO:0000313" key="4">
    <source>
        <dbReference type="Proteomes" id="UP000269374"/>
    </source>
</evidence>
<reference evidence="3 4" key="1">
    <citation type="submission" date="2018-09" db="EMBL/GenBank/DDBJ databases">
        <title>Genome sequencing of strain 1JSPR-7.</title>
        <authorList>
            <person name="Heo J."/>
            <person name="Kim S.-J."/>
            <person name="Kwon S.-W."/>
        </authorList>
    </citation>
    <scope>NUCLEOTIDE SEQUENCE [LARGE SCALE GENOMIC DNA]</scope>
    <source>
        <strain evidence="3 4">1JSPR-7</strain>
    </source>
</reference>
<feature type="domain" description="S-Me-THD-like C-terminal" evidence="2">
    <location>
        <begin position="175"/>
        <end position="332"/>
    </location>
</feature>
<dbReference type="Proteomes" id="UP000269374">
    <property type="component" value="Chromosome"/>
</dbReference>
<dbReference type="InterPro" id="IPR024071">
    <property type="entry name" value="S-Me-THD_C_sf"/>
</dbReference>
<dbReference type="Gene3D" id="2.40.390.10">
    <property type="entry name" value="CV3147-like"/>
    <property type="match status" value="1"/>
</dbReference>
<dbReference type="InterPro" id="IPR048350">
    <property type="entry name" value="S-Me-THD-like_C"/>
</dbReference>
<dbReference type="Gene3D" id="3.40.1610.10">
    <property type="entry name" value="CV3147-like domain"/>
    <property type="match status" value="1"/>
</dbReference>
<feature type="domain" description="S-Me-THD N-terminal" evidence="1">
    <location>
        <begin position="14"/>
        <end position="141"/>
    </location>
</feature>
<dbReference type="AlphaFoldDB" id="A0A387BDK6"/>
<sequence>MVRKLTKKDVLAAVKGGAVFASGGGAFYEHGLKMGYAALALGDVNLISIDELPDDATLLTQTAIGAPAGTTDWQMQGKDYIKAVQLVQEQISEKIVGLWTPQNGKSSSTNGWITAAALGLYIVDVTGDIRAHPTGEMGDIGVNSRADYITTQAAVGGKHETGKYVEVVVKGASKTTSKILRAASDQAGGFIATARHPLPVKYVKENAVIGGLSKAINLGYRILAAEGTGAKTVINNIAHATQGEVITTGCVVSKEMSYTTEAFDIGKIQIVSDNGHRYTVYAQNEFMAIENENGERISTYPDVQTIFRAEDAFPLSTNEIEKGQEVVLFKIDKSHFQLSTGVKDAGVYPDVEKALGIELYKYSFPNDENTGGEE</sequence>
<dbReference type="SUPFAM" id="SSF160991">
    <property type="entry name" value="CV3147-like"/>
    <property type="match status" value="1"/>
</dbReference>
<dbReference type="EMBL" id="CP032627">
    <property type="protein sequence ID" value="AYG00344.1"/>
    <property type="molecule type" value="Genomic_DNA"/>
</dbReference>
<name>A0A387BDK6_9LACT</name>
<evidence type="ECO:0000313" key="3">
    <source>
        <dbReference type="EMBL" id="AYG00344.1"/>
    </source>
</evidence>
<proteinExistence type="predicted"/>
<dbReference type="Pfam" id="PF06032">
    <property type="entry name" value="S-Me-THD_N"/>
    <property type="match status" value="1"/>
</dbReference>
<dbReference type="Pfam" id="PF20906">
    <property type="entry name" value="S-Me-THD_C"/>
    <property type="match status" value="1"/>
</dbReference>
<dbReference type="InterPro" id="IPR027479">
    <property type="entry name" value="S-Me-THD_N_sf"/>
</dbReference>
<organism evidence="3 4">
    <name type="scientific">Lactococcus allomyrinae</name>
    <dbReference type="NCBI Taxonomy" id="2419773"/>
    <lineage>
        <taxon>Bacteria</taxon>
        <taxon>Bacillati</taxon>
        <taxon>Bacillota</taxon>
        <taxon>Bacilli</taxon>
        <taxon>Lactobacillales</taxon>
        <taxon>Streptococcaceae</taxon>
        <taxon>Lactococcus</taxon>
    </lineage>
</organism>
<protein>
    <submittedName>
        <fullName evidence="3">DUF917 family protein</fullName>
    </submittedName>
</protein>
<evidence type="ECO:0000259" key="2">
    <source>
        <dbReference type="Pfam" id="PF20906"/>
    </source>
</evidence>
<dbReference type="RefSeq" id="WP_120771732.1">
    <property type="nucleotide sequence ID" value="NZ_CP032627.1"/>
</dbReference>
<accession>A0A387BDK6</accession>
<dbReference type="KEGG" id="lact:D7I46_04105"/>
<keyword evidence="4" id="KW-1185">Reference proteome</keyword>
<dbReference type="OrthoDB" id="7441206at2"/>
<dbReference type="InterPro" id="IPR010318">
    <property type="entry name" value="S-Me-THD_N"/>
</dbReference>